<evidence type="ECO:0000313" key="3">
    <source>
        <dbReference type="Proteomes" id="UP001321473"/>
    </source>
</evidence>
<name>A0AAQ4D3Y8_AMBAM</name>
<evidence type="ECO:0000256" key="1">
    <source>
        <dbReference type="SAM" id="MobiDB-lite"/>
    </source>
</evidence>
<proteinExistence type="predicted"/>
<feature type="region of interest" description="Disordered" evidence="1">
    <location>
        <begin position="49"/>
        <end position="72"/>
    </location>
</feature>
<protein>
    <submittedName>
        <fullName evidence="2">Uncharacterized protein</fullName>
    </submittedName>
</protein>
<gene>
    <name evidence="2" type="ORF">V5799_000113</name>
</gene>
<organism evidence="2 3">
    <name type="scientific">Amblyomma americanum</name>
    <name type="common">Lone star tick</name>
    <dbReference type="NCBI Taxonomy" id="6943"/>
    <lineage>
        <taxon>Eukaryota</taxon>
        <taxon>Metazoa</taxon>
        <taxon>Ecdysozoa</taxon>
        <taxon>Arthropoda</taxon>
        <taxon>Chelicerata</taxon>
        <taxon>Arachnida</taxon>
        <taxon>Acari</taxon>
        <taxon>Parasitiformes</taxon>
        <taxon>Ixodida</taxon>
        <taxon>Ixodoidea</taxon>
        <taxon>Ixodidae</taxon>
        <taxon>Amblyomminae</taxon>
        <taxon>Amblyomma</taxon>
    </lineage>
</organism>
<evidence type="ECO:0000313" key="2">
    <source>
        <dbReference type="EMBL" id="KAK8757178.1"/>
    </source>
</evidence>
<comment type="caution">
    <text evidence="2">The sequence shown here is derived from an EMBL/GenBank/DDBJ whole genome shotgun (WGS) entry which is preliminary data.</text>
</comment>
<keyword evidence="3" id="KW-1185">Reference proteome</keyword>
<dbReference type="AlphaFoldDB" id="A0AAQ4D3Y8"/>
<sequence length="72" mass="8291">MVGEKKKNIPCPRLENGIIACSEQSIYDLGQPSKSVRVRMVRRYSHIRTTPHDDADTALQSQSRTQCRSMWE</sequence>
<accession>A0AAQ4D3Y8</accession>
<reference evidence="2 3" key="1">
    <citation type="journal article" date="2023" name="Arcadia Sci">
        <title>De novo assembly of a long-read Amblyomma americanum tick genome.</title>
        <authorList>
            <person name="Chou S."/>
            <person name="Poskanzer K.E."/>
            <person name="Rollins M."/>
            <person name="Thuy-Boun P.S."/>
        </authorList>
    </citation>
    <scope>NUCLEOTIDE SEQUENCE [LARGE SCALE GENOMIC DNA]</scope>
    <source>
        <strain evidence="2">F_SG_1</strain>
        <tissue evidence="2">Salivary glands</tissue>
    </source>
</reference>
<dbReference type="EMBL" id="JARKHS020035504">
    <property type="protein sequence ID" value="KAK8757178.1"/>
    <property type="molecule type" value="Genomic_DNA"/>
</dbReference>
<feature type="non-terminal residue" evidence="2">
    <location>
        <position position="72"/>
    </location>
</feature>
<feature type="compositionally biased region" description="Polar residues" evidence="1">
    <location>
        <begin position="58"/>
        <end position="72"/>
    </location>
</feature>
<dbReference type="Proteomes" id="UP001321473">
    <property type="component" value="Unassembled WGS sequence"/>
</dbReference>